<evidence type="ECO:0000313" key="3">
    <source>
        <dbReference type="RefSeq" id="XP_015176639.1"/>
    </source>
</evidence>
<dbReference type="InterPro" id="IPR037380">
    <property type="entry name" value="DALRD3"/>
</dbReference>
<name>A0ABM1I8V2_POLDO</name>
<dbReference type="SMART" id="SM00836">
    <property type="entry name" value="DALR_1"/>
    <property type="match status" value="1"/>
</dbReference>
<organism evidence="2 3">
    <name type="scientific">Polistes dominula</name>
    <name type="common">European paper wasp</name>
    <name type="synonym">Vespa dominula</name>
    <dbReference type="NCBI Taxonomy" id="743375"/>
    <lineage>
        <taxon>Eukaryota</taxon>
        <taxon>Metazoa</taxon>
        <taxon>Ecdysozoa</taxon>
        <taxon>Arthropoda</taxon>
        <taxon>Hexapoda</taxon>
        <taxon>Insecta</taxon>
        <taxon>Pterygota</taxon>
        <taxon>Neoptera</taxon>
        <taxon>Endopterygota</taxon>
        <taxon>Hymenoptera</taxon>
        <taxon>Apocrita</taxon>
        <taxon>Aculeata</taxon>
        <taxon>Vespoidea</taxon>
        <taxon>Vespidae</taxon>
        <taxon>Polistinae</taxon>
        <taxon>Polistini</taxon>
        <taxon>Polistes</taxon>
    </lineage>
</organism>
<dbReference type="InterPro" id="IPR008909">
    <property type="entry name" value="DALR_anticod-bd"/>
</dbReference>
<dbReference type="Proteomes" id="UP000694924">
    <property type="component" value="Unplaced"/>
</dbReference>
<evidence type="ECO:0000313" key="2">
    <source>
        <dbReference type="Proteomes" id="UP000694924"/>
    </source>
</evidence>
<accession>A0ABM1I8V2</accession>
<dbReference type="RefSeq" id="XP_015176639.1">
    <property type="nucleotide sequence ID" value="XM_015321153.1"/>
</dbReference>
<proteinExistence type="predicted"/>
<dbReference type="SUPFAM" id="SSF47323">
    <property type="entry name" value="Anticodon-binding domain of a subclass of class I aminoacyl-tRNA synthetases"/>
    <property type="match status" value="1"/>
</dbReference>
<dbReference type="Pfam" id="PF05746">
    <property type="entry name" value="DALR_1"/>
    <property type="match status" value="1"/>
</dbReference>
<keyword evidence="2" id="KW-1185">Reference proteome</keyword>
<reference evidence="3" key="1">
    <citation type="submission" date="2025-08" db="UniProtKB">
        <authorList>
            <consortium name="RefSeq"/>
        </authorList>
    </citation>
    <scope>IDENTIFICATION</scope>
    <source>
        <tissue evidence="3">Whole body</tissue>
    </source>
</reference>
<gene>
    <name evidence="3" type="primary">LOC107066492</name>
</gene>
<dbReference type="GeneID" id="107066492"/>
<dbReference type="PANTHER" id="PTHR16043:SF1">
    <property type="entry name" value="DALR ANTICODON-BINDING DOMAIN-CONTAINING PROTEIN 3"/>
    <property type="match status" value="1"/>
</dbReference>
<sequence length="449" mass="52120">MLEKNYFSMENISNYSISTLINNIFFHLTGFEYKDQLIIRVNNEKLSTNGDLYFPANLTIWKNLLVVKLDCNNDCNNILQHYAHTRGIELKEVDKNDTNEKVLQSFISASKTWNYKITKCTLQKERICLFLDRPSVIKTIISTIIEKGSSFGKNPSTNKEICLTFHPDVQSELTSTRLKLIKDVSERILDLQGYRICKKVCSNSIVLTHKFNGKRSKDCNTYLCGVVKNLETNTKETMFTWSQYIHYKIKMIKEQNEHKYLNEDKQDIDSFLRNMAEGAITFELLTIKPIRPVFVNVHTSANRSLTNTKGIFFIFYNIVRIAAIIKKYDEGISNGDYPELPDIKTVDFSILDNESEWELIYNFMVGYSQAIENSVRHIPTFQICPQILCAFLSRLCQNFSIYYSKIKILTEGYKHLHSKLIARIYMLKALEIILQNALAILNIKSVSRM</sequence>
<feature type="domain" description="DALR anticodon binding" evidence="1">
    <location>
        <begin position="314"/>
        <end position="449"/>
    </location>
</feature>
<dbReference type="InterPro" id="IPR009080">
    <property type="entry name" value="tRNAsynth_Ia_anticodon-bd"/>
</dbReference>
<dbReference type="Gene3D" id="1.10.730.10">
    <property type="entry name" value="Isoleucyl-tRNA Synthetase, Domain 1"/>
    <property type="match status" value="1"/>
</dbReference>
<dbReference type="PANTHER" id="PTHR16043">
    <property type="entry name" value="DALRD3 PROTEIN"/>
    <property type="match status" value="1"/>
</dbReference>
<protein>
    <submittedName>
        <fullName evidence="3">Uncharacterized protein LOC107066492</fullName>
    </submittedName>
</protein>
<evidence type="ECO:0000259" key="1">
    <source>
        <dbReference type="SMART" id="SM00836"/>
    </source>
</evidence>